<comment type="similarity">
    <text evidence="2">Belongs to the oxidase-dependent Fe transporter (OFeT) (TC 9.A.10.1) family.</text>
</comment>
<evidence type="ECO:0000256" key="1">
    <source>
        <dbReference type="ARBA" id="ARBA00004141"/>
    </source>
</evidence>
<accession>A0A7S8ECJ4</accession>
<feature type="transmembrane region" description="Helical" evidence="6">
    <location>
        <begin position="528"/>
        <end position="546"/>
    </location>
</feature>
<evidence type="ECO:0000256" key="3">
    <source>
        <dbReference type="ARBA" id="ARBA00022692"/>
    </source>
</evidence>
<dbReference type="EMBL" id="CP062983">
    <property type="protein sequence ID" value="QPC84470.1"/>
    <property type="molecule type" value="Genomic_DNA"/>
</dbReference>
<dbReference type="GO" id="GO:0033573">
    <property type="term" value="C:high-affinity iron permease complex"/>
    <property type="evidence" value="ECO:0007669"/>
    <property type="project" value="InterPro"/>
</dbReference>
<reference evidence="7 8" key="1">
    <citation type="submission" date="2020-02" db="EMBL/GenBank/DDBJ databases">
        <authorList>
            <person name="Zheng R.K."/>
            <person name="Sun C.M."/>
        </authorList>
    </citation>
    <scope>NUCLEOTIDE SEQUENCE [LARGE SCALE GENOMIC DNA]</scope>
    <source>
        <strain evidence="8">rifampicinis</strain>
    </source>
</reference>
<keyword evidence="4 6" id="KW-1133">Transmembrane helix</keyword>
<dbReference type="Proteomes" id="UP000594468">
    <property type="component" value="Chromosome"/>
</dbReference>
<feature type="transmembrane region" description="Helical" evidence="6">
    <location>
        <begin position="710"/>
        <end position="739"/>
    </location>
</feature>
<evidence type="ECO:0000256" key="4">
    <source>
        <dbReference type="ARBA" id="ARBA00022989"/>
    </source>
</evidence>
<dbReference type="PANTHER" id="PTHR31632">
    <property type="entry name" value="IRON TRANSPORTER FTH1"/>
    <property type="match status" value="1"/>
</dbReference>
<feature type="transmembrane region" description="Helical" evidence="6">
    <location>
        <begin position="637"/>
        <end position="657"/>
    </location>
</feature>
<gene>
    <name evidence="7" type="ORF">G4Y79_08865</name>
</gene>
<evidence type="ECO:0000256" key="2">
    <source>
        <dbReference type="ARBA" id="ARBA00008333"/>
    </source>
</evidence>
<dbReference type="RefSeq" id="WP_195172533.1">
    <property type="nucleotide sequence ID" value="NZ_CP062983.1"/>
</dbReference>
<evidence type="ECO:0000313" key="8">
    <source>
        <dbReference type="Proteomes" id="UP000594468"/>
    </source>
</evidence>
<feature type="transmembrane region" description="Helical" evidence="6">
    <location>
        <begin position="496"/>
        <end position="516"/>
    </location>
</feature>
<feature type="transmembrane region" description="Helical" evidence="6">
    <location>
        <begin position="558"/>
        <end position="580"/>
    </location>
</feature>
<dbReference type="InterPro" id="IPR004923">
    <property type="entry name" value="FTR1/Fip1/EfeU"/>
</dbReference>
<feature type="transmembrane region" description="Helical" evidence="6">
    <location>
        <begin position="669"/>
        <end position="690"/>
    </location>
</feature>
<keyword evidence="3 6" id="KW-0812">Transmembrane</keyword>
<dbReference type="KEGG" id="pmet:G4Y79_08865"/>
<proteinExistence type="inferred from homology"/>
<keyword evidence="5 6" id="KW-0472">Membrane</keyword>
<comment type="subcellular location">
    <subcellularLocation>
        <location evidence="1">Membrane</location>
        <topology evidence="1">Multi-pass membrane protein</topology>
    </subcellularLocation>
</comment>
<evidence type="ECO:0000256" key="5">
    <source>
        <dbReference type="ARBA" id="ARBA00023136"/>
    </source>
</evidence>
<dbReference type="GO" id="GO:0015093">
    <property type="term" value="F:ferrous iron transmembrane transporter activity"/>
    <property type="evidence" value="ECO:0007669"/>
    <property type="project" value="TreeGrafter"/>
</dbReference>
<feature type="transmembrane region" description="Helical" evidence="6">
    <location>
        <begin position="600"/>
        <end position="617"/>
    </location>
</feature>
<dbReference type="AlphaFoldDB" id="A0A7S8ECJ4"/>
<organism evidence="7 8">
    <name type="scientific">Phototrophicus methaneseepsis</name>
    <dbReference type="NCBI Taxonomy" id="2710758"/>
    <lineage>
        <taxon>Bacteria</taxon>
        <taxon>Bacillati</taxon>
        <taxon>Chloroflexota</taxon>
        <taxon>Candidatus Thermofontia</taxon>
        <taxon>Phototrophicales</taxon>
        <taxon>Phototrophicaceae</taxon>
        <taxon>Phototrophicus</taxon>
    </lineage>
</organism>
<keyword evidence="8" id="KW-1185">Reference proteome</keyword>
<name>A0A7S8ECJ4_9CHLR</name>
<evidence type="ECO:0000256" key="6">
    <source>
        <dbReference type="SAM" id="Phobius"/>
    </source>
</evidence>
<dbReference type="Pfam" id="PF03239">
    <property type="entry name" value="FTR1"/>
    <property type="match status" value="1"/>
</dbReference>
<sequence length="759" mass="82052">MSVGQATPIWQSGDTLRSTLFDIQRLFITARRADDPDSVYAQGQGLLEQAAATYTDQFQPEVASFAPAADEAITTALNDAQLALDAGDQVAFAAARGRIWTNLLWASYDVVAASLADGDIAAAQAWLALREYRQATSVTLVDSPAARALRSADEGDLTFDEAGVIVGNDLRDAYYFRLRDALTELEAAIGDQYAMRAAEWAGQAQGYFHILQSDYAAKLGEDEAVTIASTLAHLEADIMAQDWDAVAAGLQTVRTSLANYQPVELSAELIAERGRLFHLFLDLVYVEYKDAVRNGEITIPIEYQETTTFYAQAASIYEELRPTISASDPAAAERLDAILADIDAVIADLGDPAQVQIAVSEGLSLIETTLQVDASSGDSAAMFTVIDTLLDDLLAAAAEGRYEEAERTRVEAYGLFESGPELRLANRAPVLSRELEGLFWEGSSGQAGLYTLLDQEADDAALAVAVGQVRQKLNEAESFLGGGLSSSLAAINSATIIIREGLEAVLIIGAILGYMFKMDAERRYIMQVLIGVLAAVALSVATWFAAETFLTITPVQRELIEGVTSLLAVAVLFYVTNWLFHKAYVVDWMTFVREQADKALSNGGAFGLAALGFTVVYREGLETVLFYQALMFDAEPLPVVAGFIVGLGLILAIAYAILRLSKRLPLKPLFTITTIVLLVLAFSFTGAGVRELQEASVISATLLPWFPENLLLMELFGLFPTLETLVAQVIFTVLIALTFTYSRWQGSRGTAAVQRASTT</sequence>
<protein>
    <submittedName>
        <fullName evidence="7">FTR1 family iron permease</fullName>
    </submittedName>
</protein>
<dbReference type="PANTHER" id="PTHR31632:SF2">
    <property type="entry name" value="PLASMA MEMBRANE IRON PERMEASE"/>
    <property type="match status" value="1"/>
</dbReference>
<evidence type="ECO:0000313" key="7">
    <source>
        <dbReference type="EMBL" id="QPC84470.1"/>
    </source>
</evidence>